<feature type="transmembrane region" description="Helical" evidence="5">
    <location>
        <begin position="560"/>
        <end position="580"/>
    </location>
</feature>
<feature type="transmembrane region" description="Helical" evidence="5">
    <location>
        <begin position="493"/>
        <end position="516"/>
    </location>
</feature>
<evidence type="ECO:0000313" key="7">
    <source>
        <dbReference type="EMBL" id="APT93408.1"/>
    </source>
</evidence>
<evidence type="ECO:0000256" key="1">
    <source>
        <dbReference type="ARBA" id="ARBA00004141"/>
    </source>
</evidence>
<dbReference type="Gene3D" id="3.40.1710.10">
    <property type="entry name" value="abc type-2 transporter like domain"/>
    <property type="match status" value="1"/>
</dbReference>
<reference evidence="7 8" key="1">
    <citation type="submission" date="2014-08" db="EMBL/GenBank/DDBJ databases">
        <title>Complete genome sequence of Corynebacterium phocae M408/89/1(T)(=DSM 44612(T)), isolated from the common seal (Phoca vitulina).</title>
        <authorList>
            <person name="Ruckert C."/>
            <person name="Albersmeier A."/>
            <person name="Winkler A."/>
            <person name="Kalinowski J."/>
        </authorList>
    </citation>
    <scope>NUCLEOTIDE SEQUENCE [LARGE SCALE GENOMIC DNA]</scope>
    <source>
        <strain evidence="7 8">M408/89/1</strain>
    </source>
</reference>
<dbReference type="InterPro" id="IPR023908">
    <property type="entry name" value="xxxLxxG_rpt"/>
</dbReference>
<evidence type="ECO:0000259" key="6">
    <source>
        <dbReference type="Pfam" id="PF12698"/>
    </source>
</evidence>
<dbReference type="NCBIfam" id="TIGR03061">
    <property type="entry name" value="pip_yhgE_Nterm"/>
    <property type="match status" value="1"/>
</dbReference>
<evidence type="ECO:0000256" key="2">
    <source>
        <dbReference type="ARBA" id="ARBA00022692"/>
    </source>
</evidence>
<dbReference type="InterPro" id="IPR051328">
    <property type="entry name" value="T7SS_ABC-Transporter"/>
</dbReference>
<feature type="transmembrane region" description="Helical" evidence="5">
    <location>
        <begin position="645"/>
        <end position="667"/>
    </location>
</feature>
<feature type="domain" description="ABC-2 type transporter transmembrane" evidence="6">
    <location>
        <begin position="38"/>
        <end position="181"/>
    </location>
</feature>
<evidence type="ECO:0000256" key="5">
    <source>
        <dbReference type="SAM" id="Phobius"/>
    </source>
</evidence>
<dbReference type="Proteomes" id="UP000185491">
    <property type="component" value="Chromosome"/>
</dbReference>
<dbReference type="STRING" id="161895.CPHO_11495"/>
<keyword evidence="8" id="KW-1185">Reference proteome</keyword>
<feature type="transmembrane region" description="Helical" evidence="5">
    <location>
        <begin position="528"/>
        <end position="548"/>
    </location>
</feature>
<dbReference type="Pfam" id="PF12698">
    <property type="entry name" value="ABC2_membrane_3"/>
    <property type="match status" value="1"/>
</dbReference>
<dbReference type="KEGG" id="cpho:CPHO_11495"/>
<dbReference type="GO" id="GO:0016020">
    <property type="term" value="C:membrane"/>
    <property type="evidence" value="ECO:0007669"/>
    <property type="project" value="UniProtKB-SubCell"/>
</dbReference>
<dbReference type="InterPro" id="IPR013525">
    <property type="entry name" value="ABC2_TM"/>
</dbReference>
<feature type="transmembrane region" description="Helical" evidence="5">
    <location>
        <begin position="592"/>
        <end position="617"/>
    </location>
</feature>
<dbReference type="AlphaFoldDB" id="A0A1L7D5J1"/>
<keyword evidence="2 5" id="KW-0812">Transmembrane</keyword>
<protein>
    <submittedName>
        <fullName evidence="7">Membrane protein</fullName>
    </submittedName>
</protein>
<dbReference type="PANTHER" id="PTHR43077:SF10">
    <property type="entry name" value="TRANSPORT PERMEASE PROTEIN"/>
    <property type="match status" value="1"/>
</dbReference>
<gene>
    <name evidence="7" type="ORF">CPHO_11495</name>
</gene>
<proteinExistence type="predicted"/>
<feature type="transmembrane region" description="Helical" evidence="5">
    <location>
        <begin position="32"/>
        <end position="57"/>
    </location>
</feature>
<comment type="subcellular location">
    <subcellularLocation>
        <location evidence="1">Membrane</location>
        <topology evidence="1">Multi-pass membrane protein</topology>
    </subcellularLocation>
</comment>
<dbReference type="InterPro" id="IPR017500">
    <property type="entry name" value="Phage_infect_YhgE_N"/>
</dbReference>
<dbReference type="PANTHER" id="PTHR43077">
    <property type="entry name" value="TRANSPORT PERMEASE YVFS-RELATED"/>
    <property type="match status" value="1"/>
</dbReference>
<sequence>MFAKQNRLGERNPMTEQSLGWHRVLNWRPTSVFARIAIVLLLLAPIAIAGTMMWAMWDPSKYLRDIELAVVNEDAGVESRGEYINYGDQIVEGLLNTDYLNFTDVDAEEAQQGLTRGKYMMVVTLPEVFSEQAVTIISENPVRPEIEFATNDYYGTNSSVITAGLIPKVQTSVENAITKKYADKVISGVVKLSTGLENAAEGAGKLDEGAGKLQEGGGKAAEGAVKLDEGAAKLAAGTGKLQAGVGELSQGATKLDQGANQLAGGMDTLVAGTDKLADGAGQINAGVVQLTDKLIPLLTQAEAAAPQLAQAEQVLRAAGMVEQANKVGDLATKLTPGSDENMVAQLNKLRDGTALLHYNLADPNAQYRGGMVKLQDGAHRLADGTGKLTTGVARLSDGSGQLASGANQLKEGTGKFKDGGGELKAGLDKLKDGTDQLSTKLSEGAANAPKIAKPDISAQNMAVPINFTSTNPHPVQTILSAEDPTKKEVSGGVSMLLVMVFGFLIMLILALLLPVYFRRRNHGTTAVLGAWALKTAANAVVLGVLAALSHSMGWQPASWATVLPVLALTAACGAACYQLFQVLFGRGAGGGFGLGFYALGIMVFGGVWPVVAIPAFLRLFHFIHPMTYAKTAFIRATDGIHDVSYWAPVGALLAFTLIALAISVAVLHARRAMLEQSLSATASPAGPMAVPASS</sequence>
<dbReference type="NCBIfam" id="TIGR03057">
    <property type="entry name" value="xxxLxxG_by_4"/>
    <property type="match status" value="5"/>
</dbReference>
<keyword evidence="3 5" id="KW-1133">Transmembrane helix</keyword>
<organism evidence="7 8">
    <name type="scientific">Corynebacterium phocae</name>
    <dbReference type="NCBI Taxonomy" id="161895"/>
    <lineage>
        <taxon>Bacteria</taxon>
        <taxon>Bacillati</taxon>
        <taxon>Actinomycetota</taxon>
        <taxon>Actinomycetes</taxon>
        <taxon>Mycobacteriales</taxon>
        <taxon>Corynebacteriaceae</taxon>
        <taxon>Corynebacterium</taxon>
    </lineage>
</organism>
<accession>A0A1L7D5J1</accession>
<evidence type="ECO:0000256" key="4">
    <source>
        <dbReference type="ARBA" id="ARBA00023136"/>
    </source>
</evidence>
<evidence type="ECO:0000256" key="3">
    <source>
        <dbReference type="ARBA" id="ARBA00022989"/>
    </source>
</evidence>
<dbReference type="EMBL" id="CP009249">
    <property type="protein sequence ID" value="APT93408.1"/>
    <property type="molecule type" value="Genomic_DNA"/>
</dbReference>
<evidence type="ECO:0000313" key="8">
    <source>
        <dbReference type="Proteomes" id="UP000185491"/>
    </source>
</evidence>
<keyword evidence="4 5" id="KW-0472">Membrane</keyword>
<name>A0A1L7D5J1_9CORY</name>
<dbReference type="GO" id="GO:0140359">
    <property type="term" value="F:ABC-type transporter activity"/>
    <property type="evidence" value="ECO:0007669"/>
    <property type="project" value="InterPro"/>
</dbReference>